<comment type="caution">
    <text evidence="2">The sequence shown here is derived from an EMBL/GenBank/DDBJ whole genome shotgun (WGS) entry which is preliminary data.</text>
</comment>
<accession>A0A0P6YYI0</accession>
<keyword evidence="1" id="KW-0472">Membrane</keyword>
<dbReference type="RefSeq" id="WP_054533662.1">
    <property type="nucleotide sequence ID" value="NZ_LGKP01000012.1"/>
</dbReference>
<proteinExistence type="predicted"/>
<evidence type="ECO:0000256" key="1">
    <source>
        <dbReference type="SAM" id="Phobius"/>
    </source>
</evidence>
<keyword evidence="1" id="KW-1133">Transmembrane helix</keyword>
<dbReference type="EMBL" id="LGKP01000012">
    <property type="protein sequence ID" value="KPL90305.1"/>
    <property type="molecule type" value="Genomic_DNA"/>
</dbReference>
<dbReference type="OrthoDB" id="5953407at2"/>
<evidence type="ECO:0000313" key="2">
    <source>
        <dbReference type="EMBL" id="KPL90305.1"/>
    </source>
</evidence>
<evidence type="ECO:0000313" key="3">
    <source>
        <dbReference type="Proteomes" id="UP000050277"/>
    </source>
</evidence>
<evidence type="ECO:0008006" key="4">
    <source>
        <dbReference type="Google" id="ProtNLM"/>
    </source>
</evidence>
<keyword evidence="3" id="KW-1185">Reference proteome</keyword>
<dbReference type="Proteomes" id="UP000050277">
    <property type="component" value="Unassembled WGS sequence"/>
</dbReference>
<organism evidence="2 3">
    <name type="scientific">Herpetosiphon geysericola</name>
    <dbReference type="NCBI Taxonomy" id="70996"/>
    <lineage>
        <taxon>Bacteria</taxon>
        <taxon>Bacillati</taxon>
        <taxon>Chloroflexota</taxon>
        <taxon>Chloroflexia</taxon>
        <taxon>Herpetosiphonales</taxon>
        <taxon>Herpetosiphonaceae</taxon>
        <taxon>Herpetosiphon</taxon>
    </lineage>
</organism>
<sequence length="103" mass="12057">MDSMLPFLVFVGLVGLIIAWHVFEHKRSVQLIQQWAASNGYQILELEQRWLRRGPFFWRSSKYHTVFYVDVIDAQGATQAVWIRCGGWFSGLFSDQLTVRFDS</sequence>
<protein>
    <recommendedName>
        <fullName evidence="4">DUF3301 domain-containing protein</fullName>
    </recommendedName>
</protein>
<gene>
    <name evidence="2" type="ORF">SE18_06710</name>
</gene>
<feature type="transmembrane region" description="Helical" evidence="1">
    <location>
        <begin position="6"/>
        <end position="23"/>
    </location>
</feature>
<keyword evidence="1" id="KW-0812">Transmembrane</keyword>
<name>A0A0P6YYI0_9CHLR</name>
<reference evidence="2 3" key="1">
    <citation type="submission" date="2015-07" db="EMBL/GenBank/DDBJ databases">
        <title>Whole genome sequence of Herpetosiphon geysericola DSM 7119.</title>
        <authorList>
            <person name="Hemp J."/>
            <person name="Ward L.M."/>
            <person name="Pace L.A."/>
            <person name="Fischer W.W."/>
        </authorList>
    </citation>
    <scope>NUCLEOTIDE SEQUENCE [LARGE SCALE GENOMIC DNA]</scope>
    <source>
        <strain evidence="2 3">DSM 7119</strain>
    </source>
</reference>
<dbReference type="AlphaFoldDB" id="A0A0P6YYI0"/>